<accession>A0ABV9FCT1</accession>
<dbReference type="InterPro" id="IPR053749">
    <property type="entry name" value="TA_system-associated_sf"/>
</dbReference>
<organism evidence="1 2">
    <name type="scientific">Cohnella hongkongensis</name>
    <dbReference type="NCBI Taxonomy" id="178337"/>
    <lineage>
        <taxon>Bacteria</taxon>
        <taxon>Bacillati</taxon>
        <taxon>Bacillota</taxon>
        <taxon>Bacilli</taxon>
        <taxon>Bacillales</taxon>
        <taxon>Paenibacillaceae</taxon>
        <taxon>Cohnella</taxon>
    </lineage>
</organism>
<evidence type="ECO:0000313" key="1">
    <source>
        <dbReference type="EMBL" id="MFC4599778.1"/>
    </source>
</evidence>
<evidence type="ECO:0000313" key="2">
    <source>
        <dbReference type="Proteomes" id="UP001596028"/>
    </source>
</evidence>
<protein>
    <submittedName>
        <fullName evidence="1">Uncharacterized protein</fullName>
    </submittedName>
</protein>
<keyword evidence="2" id="KW-1185">Reference proteome</keyword>
<comment type="caution">
    <text evidence="1">The sequence shown here is derived from an EMBL/GenBank/DDBJ whole genome shotgun (WGS) entry which is preliminary data.</text>
</comment>
<gene>
    <name evidence="1" type="ORF">ACFO3S_16105</name>
</gene>
<proteinExistence type="predicted"/>
<reference evidence="2" key="1">
    <citation type="journal article" date="2019" name="Int. J. Syst. Evol. Microbiol.">
        <title>The Global Catalogue of Microorganisms (GCM) 10K type strain sequencing project: providing services to taxonomists for standard genome sequencing and annotation.</title>
        <authorList>
            <consortium name="The Broad Institute Genomics Platform"/>
            <consortium name="The Broad Institute Genome Sequencing Center for Infectious Disease"/>
            <person name="Wu L."/>
            <person name="Ma J."/>
        </authorList>
    </citation>
    <scope>NUCLEOTIDE SEQUENCE [LARGE SCALE GENOMIC DNA]</scope>
    <source>
        <strain evidence="2">CCUG 49571</strain>
    </source>
</reference>
<dbReference type="Proteomes" id="UP001596028">
    <property type="component" value="Unassembled WGS sequence"/>
</dbReference>
<dbReference type="EMBL" id="JBHSEP010000011">
    <property type="protein sequence ID" value="MFC4599778.1"/>
    <property type="molecule type" value="Genomic_DNA"/>
</dbReference>
<name>A0ABV9FCT1_9BACL</name>
<dbReference type="RefSeq" id="WP_378098215.1">
    <property type="nucleotide sequence ID" value="NZ_JBHSEP010000011.1"/>
</dbReference>
<sequence>MPSSAAANDTARLTSFIRYAENQWHAVCGSASDGPSITFNGDEYRRLPDRFGSREKIEAYFRRCWSKPLSRTLLCNLDPINYQGRRYVIASEPAPAPYTVEGLRILRRSAAGIVVSASLAGGDAGARTIRYTLVSAGGNLTIVSRSGRLNDSRFARCTS</sequence>
<dbReference type="Gene3D" id="3.10.450.420">
    <property type="match status" value="1"/>
</dbReference>